<name>A0ABR6RJQ9_9BURK</name>
<proteinExistence type="predicted"/>
<keyword evidence="2" id="KW-1185">Reference proteome</keyword>
<comment type="caution">
    <text evidence="1">The sequence shown here is derived from an EMBL/GenBank/DDBJ whole genome shotgun (WGS) entry which is preliminary data.</text>
</comment>
<dbReference type="RefSeq" id="WP_184710658.1">
    <property type="nucleotide sequence ID" value="NZ_JACHKZ010000028.1"/>
</dbReference>
<gene>
    <name evidence="1" type="ORF">HNP33_003476</name>
</gene>
<accession>A0ABR6RJQ9</accession>
<organism evidence="1 2">
    <name type="scientific">Comamonas odontotermitis</name>
    <dbReference type="NCBI Taxonomy" id="379895"/>
    <lineage>
        <taxon>Bacteria</taxon>
        <taxon>Pseudomonadati</taxon>
        <taxon>Pseudomonadota</taxon>
        <taxon>Betaproteobacteria</taxon>
        <taxon>Burkholderiales</taxon>
        <taxon>Comamonadaceae</taxon>
        <taxon>Comamonas</taxon>
    </lineage>
</organism>
<reference evidence="1 2" key="1">
    <citation type="submission" date="2020-08" db="EMBL/GenBank/DDBJ databases">
        <title>Functional genomics of gut bacteria from endangered species of beetles.</title>
        <authorList>
            <person name="Carlos-Shanley C."/>
        </authorList>
    </citation>
    <scope>NUCLEOTIDE SEQUENCE [LARGE SCALE GENOMIC DNA]</scope>
    <source>
        <strain evidence="1 2">S00124</strain>
    </source>
</reference>
<evidence type="ECO:0000313" key="1">
    <source>
        <dbReference type="EMBL" id="MBB6579364.1"/>
    </source>
</evidence>
<evidence type="ECO:0000313" key="2">
    <source>
        <dbReference type="Proteomes" id="UP000562492"/>
    </source>
</evidence>
<dbReference type="EMBL" id="JACHKZ010000028">
    <property type="protein sequence ID" value="MBB6579364.1"/>
    <property type="molecule type" value="Genomic_DNA"/>
</dbReference>
<dbReference type="Proteomes" id="UP000562492">
    <property type="component" value="Unassembled WGS sequence"/>
</dbReference>
<protein>
    <recommendedName>
        <fullName evidence="3">Lipoprotein</fullName>
    </recommendedName>
</protein>
<sequence length="159" mass="17077">MQGHTWYRAWGFAAVLALAGCQSGPGGAPTAQATDGQQAYQELQAQVGKYHSDAPFLQRGVMAARLQHLLGAQAPVFMRNLEVAGPLQKEGSVYFITGNRKHEGASNAAAVALDAQTNTMRIWWLQDGQPRVVQDPGASFLWPKDVNTMISNALNTPGS</sequence>
<evidence type="ECO:0008006" key="3">
    <source>
        <dbReference type="Google" id="ProtNLM"/>
    </source>
</evidence>